<comment type="similarity">
    <text evidence="1">Belongs to the bacterial solute-binding protein 1 family.</text>
</comment>
<dbReference type="RefSeq" id="WP_197687107.1">
    <property type="nucleotide sequence ID" value="NZ_LT859958.1"/>
</dbReference>
<dbReference type="AlphaFoldDB" id="A0A1Y6K900"/>
<keyword evidence="6" id="KW-1185">Reference proteome</keyword>
<evidence type="ECO:0000256" key="3">
    <source>
        <dbReference type="SAM" id="MobiDB-lite"/>
    </source>
</evidence>
<keyword evidence="2" id="KW-0813">Transport</keyword>
<evidence type="ECO:0000256" key="1">
    <source>
        <dbReference type="ARBA" id="ARBA00008520"/>
    </source>
</evidence>
<feature type="compositionally biased region" description="Basic and acidic residues" evidence="3">
    <location>
        <begin position="40"/>
        <end position="52"/>
    </location>
</feature>
<dbReference type="SUPFAM" id="SSF53850">
    <property type="entry name" value="Periplasmic binding protein-like II"/>
    <property type="match status" value="1"/>
</dbReference>
<protein>
    <submittedName>
        <fullName evidence="5">Alpha-glucosides-binding periplasmic protein AglE</fullName>
    </submittedName>
</protein>
<dbReference type="Pfam" id="PF01547">
    <property type="entry name" value="SBP_bac_1"/>
    <property type="match status" value="1"/>
</dbReference>
<name>A0A1Y6K900_9CHLR</name>
<sequence>MKKKFMFLAVLVIFSMILAACAPKVETPSPEEPPAVEEPVVEKPAEEKPAEEKPDEEPPAVEEPVEEVIAPLPQGQELANAYAGMYAGTVVTMAGPFTDQDAVVFNDSIAEFEAATGIDIQYEGSKEFEANIMIRLDGGDRPDIVDFPQPGLLQTAVDKGYAIDLETLINPDWIKENYSQAWQDLATMNGMVAGIWARANGKSFVFYPKAKFEEYGYTIPETWDEMMALTQEIADDGDTPWCIGIESGAATGWTMTDWIEDTLLRVAKPEDYDAWVAGELPFDSPQVNEALDYIEAIWFNDDYVYGGRAAIPTISFGDAPKPMFDDPPGCWFNRQGNFVTTFFPEELEAGVDYDFFYLPPIKPEYGKPVLGAGDIYAVFNDRPEVRAVIQYFSTGESLRKWIEVGGAIGVHNDASLDWYADPVTRGVAETIRNATTFRFDGSDLMPGAVGAGTFWKYMTDYVSGTITRQEALQQIDASWPR</sequence>
<proteinExistence type="inferred from homology"/>
<organism evidence="5 6">
    <name type="scientific">Candidatus Brevifilum fermentans</name>
    <dbReference type="NCBI Taxonomy" id="1986204"/>
    <lineage>
        <taxon>Bacteria</taxon>
        <taxon>Bacillati</taxon>
        <taxon>Chloroflexota</taxon>
        <taxon>Anaerolineae</taxon>
        <taxon>Anaerolineales</taxon>
        <taxon>Anaerolineaceae</taxon>
        <taxon>Candidatus Brevifilum</taxon>
    </lineage>
</organism>
<dbReference type="PROSITE" id="PS51257">
    <property type="entry name" value="PROKAR_LIPOPROTEIN"/>
    <property type="match status" value="1"/>
</dbReference>
<keyword evidence="4" id="KW-0732">Signal</keyword>
<evidence type="ECO:0000256" key="4">
    <source>
        <dbReference type="SAM" id="SignalP"/>
    </source>
</evidence>
<evidence type="ECO:0000256" key="2">
    <source>
        <dbReference type="ARBA" id="ARBA00022448"/>
    </source>
</evidence>
<dbReference type="Proteomes" id="UP000195514">
    <property type="component" value="Chromosome I"/>
</dbReference>
<dbReference type="PANTHER" id="PTHR43649">
    <property type="entry name" value="ARABINOSE-BINDING PROTEIN-RELATED"/>
    <property type="match status" value="1"/>
</dbReference>
<dbReference type="Gene3D" id="3.40.190.10">
    <property type="entry name" value="Periplasmic binding protein-like II"/>
    <property type="match status" value="2"/>
</dbReference>
<dbReference type="PANTHER" id="PTHR43649:SF29">
    <property type="entry name" value="OSMOPROTECTIVE COMPOUNDS-BINDING PROTEIN GGTB"/>
    <property type="match status" value="1"/>
</dbReference>
<feature type="region of interest" description="Disordered" evidence="3">
    <location>
        <begin position="25"/>
        <end position="63"/>
    </location>
</feature>
<dbReference type="InterPro" id="IPR050490">
    <property type="entry name" value="Bact_solute-bd_prot1"/>
</dbReference>
<feature type="compositionally biased region" description="Acidic residues" evidence="3">
    <location>
        <begin position="53"/>
        <end position="63"/>
    </location>
</feature>
<gene>
    <name evidence="5" type="primary">aglE</name>
    <name evidence="5" type="ORF">CFX1CAM_1435</name>
</gene>
<dbReference type="EMBL" id="LT859958">
    <property type="protein sequence ID" value="SMX54500.1"/>
    <property type="molecule type" value="Genomic_DNA"/>
</dbReference>
<evidence type="ECO:0000313" key="6">
    <source>
        <dbReference type="Proteomes" id="UP000195514"/>
    </source>
</evidence>
<evidence type="ECO:0000313" key="5">
    <source>
        <dbReference type="EMBL" id="SMX54500.1"/>
    </source>
</evidence>
<dbReference type="KEGG" id="abat:CFX1CAM_1435"/>
<feature type="signal peptide" evidence="4">
    <location>
        <begin position="1"/>
        <end position="19"/>
    </location>
</feature>
<accession>A0A1Y6K900</accession>
<feature type="chain" id="PRO_5011966679" evidence="4">
    <location>
        <begin position="20"/>
        <end position="481"/>
    </location>
</feature>
<reference evidence="6" key="1">
    <citation type="submission" date="2017-05" db="EMBL/GenBank/DDBJ databases">
        <authorList>
            <person name="Kirkegaard R."/>
            <person name="Mcilroy J S."/>
        </authorList>
    </citation>
    <scope>NUCLEOTIDE SEQUENCE [LARGE SCALE GENOMIC DNA]</scope>
</reference>
<dbReference type="InterPro" id="IPR006059">
    <property type="entry name" value="SBP"/>
</dbReference>